<name>A0AA87LSG7_9BACL</name>
<dbReference type="RefSeq" id="WP_006829526.1">
    <property type="nucleotide sequence ID" value="NZ_AJYB01000023.1"/>
</dbReference>
<dbReference type="Proteomes" id="UP000004725">
    <property type="component" value="Unassembled WGS sequence"/>
</dbReference>
<organism evidence="1 2">
    <name type="scientific">Planococcus antarcticus DSM 14505</name>
    <dbReference type="NCBI Taxonomy" id="1185653"/>
    <lineage>
        <taxon>Bacteria</taxon>
        <taxon>Bacillati</taxon>
        <taxon>Bacillota</taxon>
        <taxon>Bacilli</taxon>
        <taxon>Bacillales</taxon>
        <taxon>Caryophanaceae</taxon>
        <taxon>Planococcus</taxon>
    </lineage>
</organism>
<keyword evidence="1" id="KW-0378">Hydrolase</keyword>
<comment type="caution">
    <text evidence="1">The sequence shown here is derived from an EMBL/GenBank/DDBJ whole genome shotgun (WGS) entry which is preliminary data.</text>
</comment>
<evidence type="ECO:0000313" key="1">
    <source>
        <dbReference type="EMBL" id="EIM07031.1"/>
    </source>
</evidence>
<reference evidence="1 2" key="1">
    <citation type="journal article" date="2012" name="J. Bacteriol.">
        <title>Genome Sequence of the Antarctic Psychrophile Bacterium Planococcus antarcticus DSM 14505.</title>
        <authorList>
            <person name="Margolles A."/>
            <person name="Gueimonde M."/>
            <person name="Sanchez B."/>
        </authorList>
    </citation>
    <scope>NUCLEOTIDE SEQUENCE [LARGE SCALE GENOMIC DNA]</scope>
    <source>
        <strain evidence="1 2">DSM 14505</strain>
    </source>
</reference>
<gene>
    <name evidence="1" type="ORF">A1A1_07634</name>
</gene>
<evidence type="ECO:0000313" key="2">
    <source>
        <dbReference type="Proteomes" id="UP000004725"/>
    </source>
</evidence>
<accession>A0AA87LSG7</accession>
<dbReference type="GO" id="GO:0016787">
    <property type="term" value="F:hydrolase activity"/>
    <property type="evidence" value="ECO:0007669"/>
    <property type="project" value="UniProtKB-KW"/>
</dbReference>
<proteinExistence type="predicted"/>
<dbReference type="EMBL" id="AJYB01000023">
    <property type="protein sequence ID" value="EIM07031.1"/>
    <property type="molecule type" value="Genomic_DNA"/>
</dbReference>
<sequence>MIEFQQKPNLYKAMNSEVKNWKADAKAIKKMGCLSNTLLFVIGRDKRHVIQQGIEEGLPETEITLLEDTWEQLIREQATLSENSNLIYAAKSTHSVHLDRSDLIIAIVKELFIASK</sequence>
<dbReference type="AlphaFoldDB" id="A0AA87LSG7"/>
<protein>
    <submittedName>
        <fullName evidence="1">Alpha/beta hydrolase</fullName>
    </submittedName>
</protein>